<evidence type="ECO:0000256" key="1">
    <source>
        <dbReference type="SAM" id="MobiDB-lite"/>
    </source>
</evidence>
<proteinExistence type="predicted"/>
<accession>A0A0V0XV55</accession>
<evidence type="ECO:0000313" key="2">
    <source>
        <dbReference type="EMBL" id="KRX91850.1"/>
    </source>
</evidence>
<dbReference type="Proteomes" id="UP000054815">
    <property type="component" value="Unassembled WGS sequence"/>
</dbReference>
<evidence type="ECO:0000313" key="5">
    <source>
        <dbReference type="Proteomes" id="UP000054995"/>
    </source>
</evidence>
<feature type="compositionally biased region" description="Polar residues" evidence="1">
    <location>
        <begin position="1"/>
        <end position="12"/>
    </location>
</feature>
<sequence>MFLASTIHSVSSTKEDASSKTKNRKMPILAASSTIERELLMGYFPMELIYVDRELAPDCDKLIPTVPETLFL</sequence>
<dbReference type="AlphaFoldDB" id="A0A0V0XV55"/>
<dbReference type="EMBL" id="JYDT01000055">
    <property type="protein sequence ID" value="KRY87486.1"/>
    <property type="molecule type" value="Genomic_DNA"/>
</dbReference>
<evidence type="ECO:0000313" key="4">
    <source>
        <dbReference type="Proteomes" id="UP000054815"/>
    </source>
</evidence>
<dbReference type="EMBL" id="JYDU01000126">
    <property type="protein sequence ID" value="KRX91850.1"/>
    <property type="molecule type" value="Genomic_DNA"/>
</dbReference>
<dbReference type="Proteomes" id="UP000054995">
    <property type="component" value="Unassembled WGS sequence"/>
</dbReference>
<reference evidence="4 5" key="1">
    <citation type="submission" date="2015-01" db="EMBL/GenBank/DDBJ databases">
        <title>Evolution of Trichinella species and genotypes.</title>
        <authorList>
            <person name="Korhonen P.K."/>
            <person name="Edoardo P."/>
            <person name="Giuseppe L.R."/>
            <person name="Gasser R.B."/>
        </authorList>
    </citation>
    <scope>NUCLEOTIDE SEQUENCE [LARGE SCALE GENOMIC DNA]</scope>
    <source>
        <strain evidence="2">ISS141</strain>
        <strain evidence="3">ISS470</strain>
    </source>
</reference>
<keyword evidence="5" id="KW-1185">Reference proteome</keyword>
<name>A0A0V0XV55_TRIPS</name>
<organism evidence="2 4">
    <name type="scientific">Trichinella pseudospiralis</name>
    <name type="common">Parasitic roundworm</name>
    <dbReference type="NCBI Taxonomy" id="6337"/>
    <lineage>
        <taxon>Eukaryota</taxon>
        <taxon>Metazoa</taxon>
        <taxon>Ecdysozoa</taxon>
        <taxon>Nematoda</taxon>
        <taxon>Enoplea</taxon>
        <taxon>Dorylaimia</taxon>
        <taxon>Trichinellida</taxon>
        <taxon>Trichinellidae</taxon>
        <taxon>Trichinella</taxon>
    </lineage>
</organism>
<comment type="caution">
    <text evidence="2">The sequence shown here is derived from an EMBL/GenBank/DDBJ whole genome shotgun (WGS) entry which is preliminary data.</text>
</comment>
<protein>
    <submittedName>
        <fullName evidence="2">Uncharacterized protein</fullName>
    </submittedName>
</protein>
<feature type="region of interest" description="Disordered" evidence="1">
    <location>
        <begin position="1"/>
        <end position="23"/>
    </location>
</feature>
<evidence type="ECO:0000313" key="3">
    <source>
        <dbReference type="EMBL" id="KRY87486.1"/>
    </source>
</evidence>
<gene>
    <name evidence="3" type="ORF">T4D_5060</name>
    <name evidence="2" type="ORF">T4E_2478</name>
</gene>